<protein>
    <submittedName>
        <fullName evidence="2">Uncharacterized protein</fullName>
    </submittedName>
</protein>
<evidence type="ECO:0000313" key="3">
    <source>
        <dbReference type="Proteomes" id="UP000034050"/>
    </source>
</evidence>
<feature type="transmembrane region" description="Helical" evidence="1">
    <location>
        <begin position="12"/>
        <end position="35"/>
    </location>
</feature>
<evidence type="ECO:0000256" key="1">
    <source>
        <dbReference type="SAM" id="Phobius"/>
    </source>
</evidence>
<name>A0A0G1CP26_9BACT</name>
<feature type="transmembrane region" description="Helical" evidence="1">
    <location>
        <begin position="255"/>
        <end position="273"/>
    </location>
</feature>
<dbReference type="EMBL" id="LCFD01000003">
    <property type="protein sequence ID" value="KKS87232.1"/>
    <property type="molecule type" value="Genomic_DNA"/>
</dbReference>
<reference evidence="2 3" key="1">
    <citation type="journal article" date="2015" name="Nature">
        <title>rRNA introns, odd ribosomes, and small enigmatic genomes across a large radiation of phyla.</title>
        <authorList>
            <person name="Brown C.T."/>
            <person name="Hug L.A."/>
            <person name="Thomas B.C."/>
            <person name="Sharon I."/>
            <person name="Castelle C.J."/>
            <person name="Singh A."/>
            <person name="Wilkins M.J."/>
            <person name="Williams K.H."/>
            <person name="Banfield J.F."/>
        </authorList>
    </citation>
    <scope>NUCLEOTIDE SEQUENCE [LARGE SCALE GENOMIC DNA]</scope>
</reference>
<comment type="caution">
    <text evidence="2">The sequence shown here is derived from an EMBL/GenBank/DDBJ whole genome shotgun (WGS) entry which is preliminary data.</text>
</comment>
<keyword evidence="1" id="KW-0812">Transmembrane</keyword>
<sequence>MKHIDNSKALQQIVPLVLTVVILAVLTVILYAFILLIDLFHFGENIVLIARPVDIMVGLTIYLKTSIDFAIFMGRLMSANPGWKNRIALEIGTALGNALGTLVVIAIWIIFKEVELLLALMVFLAALVLFELAHGGLEHFGSWESSNLLKRHTYLFLHHFLDAVLKIIDPVLKRIMPDLSAKMQGKASLNWKQLFIFSMSIPFILGLDDFAGYVPLFSVINVYGFAIGVFLGHTILNIALFISPSRTIVAVRNEYVSFLGTLAFIALGFYGLFEVTRILSTLRF</sequence>
<accession>A0A0G1CP26</accession>
<feature type="transmembrane region" description="Helical" evidence="1">
    <location>
        <begin position="222"/>
        <end position="243"/>
    </location>
</feature>
<dbReference type="Proteomes" id="UP000034050">
    <property type="component" value="Unassembled WGS sequence"/>
</dbReference>
<organism evidence="2 3">
    <name type="scientific">Candidatus Gottesmanbacteria bacterium GW2011_GWB1_43_11</name>
    <dbReference type="NCBI Taxonomy" id="1618446"/>
    <lineage>
        <taxon>Bacteria</taxon>
        <taxon>Candidatus Gottesmaniibacteriota</taxon>
    </lineage>
</organism>
<dbReference type="STRING" id="1618446.UV61_C0003G0085"/>
<proteinExistence type="predicted"/>
<gene>
    <name evidence="2" type="ORF">UV61_C0003G0085</name>
</gene>
<keyword evidence="1" id="KW-0472">Membrane</keyword>
<feature type="transmembrane region" description="Helical" evidence="1">
    <location>
        <begin position="88"/>
        <end position="111"/>
    </location>
</feature>
<feature type="transmembrane region" description="Helical" evidence="1">
    <location>
        <begin position="117"/>
        <end position="137"/>
    </location>
</feature>
<dbReference type="AlphaFoldDB" id="A0A0G1CP26"/>
<keyword evidence="1" id="KW-1133">Transmembrane helix</keyword>
<feature type="transmembrane region" description="Helical" evidence="1">
    <location>
        <begin position="194"/>
        <end position="216"/>
    </location>
</feature>
<evidence type="ECO:0000313" key="2">
    <source>
        <dbReference type="EMBL" id="KKS87232.1"/>
    </source>
</evidence>
<feature type="transmembrane region" description="Helical" evidence="1">
    <location>
        <begin position="55"/>
        <end position="76"/>
    </location>
</feature>